<protein>
    <submittedName>
        <fullName evidence="3">Uncharacterized protein</fullName>
    </submittedName>
</protein>
<dbReference type="Proteomes" id="UP000193411">
    <property type="component" value="Unassembled WGS sequence"/>
</dbReference>
<feature type="transmembrane region" description="Helical" evidence="2">
    <location>
        <begin position="193"/>
        <end position="213"/>
    </location>
</feature>
<reference evidence="3 4" key="1">
    <citation type="submission" date="2016-07" db="EMBL/GenBank/DDBJ databases">
        <title>Pervasive Adenine N6-methylation of Active Genes in Fungi.</title>
        <authorList>
            <consortium name="DOE Joint Genome Institute"/>
            <person name="Mondo S.J."/>
            <person name="Dannebaum R.O."/>
            <person name="Kuo R.C."/>
            <person name="Labutti K."/>
            <person name="Haridas S."/>
            <person name="Kuo A."/>
            <person name="Salamov A."/>
            <person name="Ahrendt S.R."/>
            <person name="Lipzen A."/>
            <person name="Sullivan W."/>
            <person name="Andreopoulos W.B."/>
            <person name="Clum A."/>
            <person name="Lindquist E."/>
            <person name="Daum C."/>
            <person name="Ramamoorthy G.K."/>
            <person name="Gryganskyi A."/>
            <person name="Culley D."/>
            <person name="Magnuson J.K."/>
            <person name="James T.Y."/>
            <person name="O'Malley M.A."/>
            <person name="Stajich J.E."/>
            <person name="Spatafora J.W."/>
            <person name="Visel A."/>
            <person name="Grigoriev I.V."/>
        </authorList>
    </citation>
    <scope>NUCLEOTIDE SEQUENCE [LARGE SCALE GENOMIC DNA]</scope>
    <source>
        <strain evidence="3 4">PL171</strain>
    </source>
</reference>
<evidence type="ECO:0000313" key="4">
    <source>
        <dbReference type="Proteomes" id="UP000193411"/>
    </source>
</evidence>
<name>A0A1Y2H4U7_9FUNG</name>
<sequence length="243" mass="26164">MLETIPTGSESRETRFMRLASVLYSAGFYSSYLVYAVFDLASLAMGIQYILRTQQEVDMARGKSTAVLQKMDGGEQYGNVSMLQSTPDALASNIMATAPSSSFILQNSGGLPALAMSATGPPPPGTQQPHHHPPVSFVKRVSAALSDIPRRPPSETTPSDVVFWIIACVLVLFGFLAIQGYPGVLATQPAQLSFALMTLMLKIFGVCMSMAITRMTQLVTRKRRPRGAARNRGQSSQQATSGV</sequence>
<dbReference type="EMBL" id="MCFL01000156">
    <property type="protein sequence ID" value="ORZ29597.1"/>
    <property type="molecule type" value="Genomic_DNA"/>
</dbReference>
<keyword evidence="4" id="KW-1185">Reference proteome</keyword>
<organism evidence="3 4">
    <name type="scientific">Catenaria anguillulae PL171</name>
    <dbReference type="NCBI Taxonomy" id="765915"/>
    <lineage>
        <taxon>Eukaryota</taxon>
        <taxon>Fungi</taxon>
        <taxon>Fungi incertae sedis</taxon>
        <taxon>Blastocladiomycota</taxon>
        <taxon>Blastocladiomycetes</taxon>
        <taxon>Blastocladiales</taxon>
        <taxon>Catenariaceae</taxon>
        <taxon>Catenaria</taxon>
    </lineage>
</organism>
<feature type="transmembrane region" description="Helical" evidence="2">
    <location>
        <begin position="32"/>
        <end position="51"/>
    </location>
</feature>
<evidence type="ECO:0000313" key="3">
    <source>
        <dbReference type="EMBL" id="ORZ29597.1"/>
    </source>
</evidence>
<gene>
    <name evidence="3" type="ORF">BCR44DRAFT_1449337</name>
</gene>
<dbReference type="AlphaFoldDB" id="A0A1Y2H4U7"/>
<accession>A0A1Y2H4U7</accession>
<keyword evidence="2" id="KW-1133">Transmembrane helix</keyword>
<feature type="region of interest" description="Disordered" evidence="1">
    <location>
        <begin position="219"/>
        <end position="243"/>
    </location>
</feature>
<keyword evidence="2" id="KW-0812">Transmembrane</keyword>
<proteinExistence type="predicted"/>
<keyword evidence="2" id="KW-0472">Membrane</keyword>
<evidence type="ECO:0000256" key="2">
    <source>
        <dbReference type="SAM" id="Phobius"/>
    </source>
</evidence>
<feature type="compositionally biased region" description="Basic residues" evidence="1">
    <location>
        <begin position="220"/>
        <end position="229"/>
    </location>
</feature>
<feature type="compositionally biased region" description="Polar residues" evidence="1">
    <location>
        <begin position="234"/>
        <end position="243"/>
    </location>
</feature>
<feature type="transmembrane region" description="Helical" evidence="2">
    <location>
        <begin position="161"/>
        <end position="181"/>
    </location>
</feature>
<comment type="caution">
    <text evidence="3">The sequence shown here is derived from an EMBL/GenBank/DDBJ whole genome shotgun (WGS) entry which is preliminary data.</text>
</comment>
<evidence type="ECO:0000256" key="1">
    <source>
        <dbReference type="SAM" id="MobiDB-lite"/>
    </source>
</evidence>